<dbReference type="SUPFAM" id="SSF75304">
    <property type="entry name" value="Amidase signature (AS) enzymes"/>
    <property type="match status" value="1"/>
</dbReference>
<dbReference type="InterPro" id="IPR052096">
    <property type="entry name" value="Endocannabinoid_amidase"/>
</dbReference>
<feature type="active site" description="Acyl-ester intermediate" evidence="18">
    <location>
        <position position="266"/>
    </location>
</feature>
<evidence type="ECO:0000256" key="13">
    <source>
        <dbReference type="ARBA" id="ARBA00051346"/>
    </source>
</evidence>
<dbReference type="PANTHER" id="PTHR45847">
    <property type="entry name" value="FATTY ACID AMIDE HYDROLASE"/>
    <property type="match status" value="1"/>
</dbReference>
<dbReference type="InterPro" id="IPR036928">
    <property type="entry name" value="AS_sf"/>
</dbReference>
<comment type="catalytic activity">
    <reaction evidence="16">
        <text>N-(5Z,8Z,11Z,14Z)-eicosatetraenoyl-glycine + H2O = (5Z,8Z,11Z,14Z)-eicosatetraenoate + glycine</text>
        <dbReference type="Rhea" id="RHEA:64108"/>
        <dbReference type="ChEBI" id="CHEBI:15377"/>
        <dbReference type="ChEBI" id="CHEBI:32395"/>
        <dbReference type="ChEBI" id="CHEBI:57305"/>
        <dbReference type="ChEBI" id="CHEBI:59002"/>
    </reaction>
    <physiologicalReaction direction="left-to-right" evidence="16">
        <dbReference type="Rhea" id="RHEA:64109"/>
    </physiologicalReaction>
</comment>
<dbReference type="GO" id="GO:0017064">
    <property type="term" value="F:fatty acid amide hydrolase activity"/>
    <property type="evidence" value="ECO:0007669"/>
    <property type="project" value="UniProtKB-EC"/>
</dbReference>
<dbReference type="Gene3D" id="3.90.1300.10">
    <property type="entry name" value="Amidase signature (AS) domain"/>
    <property type="match status" value="1"/>
</dbReference>
<comment type="similarity">
    <text evidence="2">Belongs to the amidase family.</text>
</comment>
<organism evidence="21 22">
    <name type="scientific">Sinanodonta woodiana</name>
    <name type="common">Chinese pond mussel</name>
    <name type="synonym">Anodonta woodiana</name>
    <dbReference type="NCBI Taxonomy" id="1069815"/>
    <lineage>
        <taxon>Eukaryota</taxon>
        <taxon>Metazoa</taxon>
        <taxon>Spiralia</taxon>
        <taxon>Lophotrochozoa</taxon>
        <taxon>Mollusca</taxon>
        <taxon>Bivalvia</taxon>
        <taxon>Autobranchia</taxon>
        <taxon>Heteroconchia</taxon>
        <taxon>Palaeoheterodonta</taxon>
        <taxon>Unionida</taxon>
        <taxon>Unionoidea</taxon>
        <taxon>Unionidae</taxon>
        <taxon>Unioninae</taxon>
        <taxon>Sinanodonta</taxon>
    </lineage>
</organism>
<dbReference type="EC" id="3.5.1.99" evidence="3"/>
<evidence type="ECO:0000256" key="18">
    <source>
        <dbReference type="PIRSR" id="PIRSR001221-1"/>
    </source>
</evidence>
<evidence type="ECO:0000256" key="9">
    <source>
        <dbReference type="ARBA" id="ARBA00048052"/>
    </source>
</evidence>
<feature type="binding site" evidence="19">
    <location>
        <position position="242"/>
    </location>
    <ligand>
        <name>substrate</name>
    </ligand>
</feature>
<comment type="catalytic activity">
    <reaction evidence="9">
        <text>N-(9Z-octadecenoyl) ethanolamine + H2O = ethanolamine + (9Z)-octadecenoate</text>
        <dbReference type="Rhea" id="RHEA:45060"/>
        <dbReference type="ChEBI" id="CHEBI:15377"/>
        <dbReference type="ChEBI" id="CHEBI:30823"/>
        <dbReference type="ChEBI" id="CHEBI:57603"/>
        <dbReference type="ChEBI" id="CHEBI:71466"/>
    </reaction>
    <physiologicalReaction direction="left-to-right" evidence="9">
        <dbReference type="Rhea" id="RHEA:45061"/>
    </physiologicalReaction>
</comment>
<comment type="catalytic activity">
    <reaction evidence="8">
        <text>(9Z)-octadecenoate + glycine = N-(9Z-octadecenoyl)glycine + H2O</text>
        <dbReference type="Rhea" id="RHEA:51316"/>
        <dbReference type="ChEBI" id="CHEBI:15377"/>
        <dbReference type="ChEBI" id="CHEBI:30823"/>
        <dbReference type="ChEBI" id="CHEBI:57305"/>
        <dbReference type="ChEBI" id="CHEBI:133992"/>
    </reaction>
    <physiologicalReaction direction="right-to-left" evidence="8">
        <dbReference type="Rhea" id="RHEA:51318"/>
    </physiologicalReaction>
</comment>
<evidence type="ECO:0000256" key="8">
    <source>
        <dbReference type="ARBA" id="ARBA00047450"/>
    </source>
</evidence>
<evidence type="ECO:0000256" key="1">
    <source>
        <dbReference type="ARBA" id="ARBA00000208"/>
    </source>
</evidence>
<comment type="catalytic activity">
    <reaction evidence="15">
        <text>N-docosanoyl-ethanolamine + H2O = docosanoate + ethanolamine</text>
        <dbReference type="Rhea" id="RHEA:63128"/>
        <dbReference type="ChEBI" id="CHEBI:15377"/>
        <dbReference type="ChEBI" id="CHEBI:23858"/>
        <dbReference type="ChEBI" id="CHEBI:57603"/>
        <dbReference type="ChEBI" id="CHEBI:146186"/>
    </reaction>
    <physiologicalReaction direction="left-to-right" evidence="15">
        <dbReference type="Rhea" id="RHEA:63129"/>
    </physiologicalReaction>
</comment>
<evidence type="ECO:0000256" key="5">
    <source>
        <dbReference type="ARBA" id="ARBA00022801"/>
    </source>
</evidence>
<feature type="active site" description="Charge relay system" evidence="18">
    <location>
        <position position="242"/>
    </location>
</feature>
<evidence type="ECO:0000313" key="21">
    <source>
        <dbReference type="EMBL" id="KAL3831831.1"/>
    </source>
</evidence>
<keyword evidence="7" id="KW-0443">Lipid metabolism</keyword>
<evidence type="ECO:0000256" key="10">
    <source>
        <dbReference type="ARBA" id="ARBA00048606"/>
    </source>
</evidence>
<keyword evidence="6" id="KW-0442">Lipid degradation</keyword>
<feature type="active site" description="Charge relay system" evidence="18">
    <location>
        <position position="167"/>
    </location>
</feature>
<dbReference type="Pfam" id="PF01425">
    <property type="entry name" value="Amidase"/>
    <property type="match status" value="1"/>
</dbReference>
<evidence type="ECO:0000313" key="22">
    <source>
        <dbReference type="Proteomes" id="UP001634394"/>
    </source>
</evidence>
<feature type="binding site" evidence="19">
    <location>
        <begin position="263"/>
        <end position="266"/>
    </location>
    <ligand>
        <name>substrate</name>
    </ligand>
</feature>
<keyword evidence="22" id="KW-1185">Reference proteome</keyword>
<feature type="domain" description="Amidase" evidence="20">
    <location>
        <begin position="112"/>
        <end position="590"/>
    </location>
</feature>
<reference evidence="21 22" key="1">
    <citation type="submission" date="2024-11" db="EMBL/GenBank/DDBJ databases">
        <title>Chromosome-level genome assembly of the freshwater bivalve Anodonta woodiana.</title>
        <authorList>
            <person name="Chen X."/>
        </authorList>
    </citation>
    <scope>NUCLEOTIDE SEQUENCE [LARGE SCALE GENOMIC DNA]</scope>
    <source>
        <strain evidence="21">MN2024</strain>
        <tissue evidence="21">Gills</tissue>
    </source>
</reference>
<comment type="catalytic activity">
    <reaction evidence="10">
        <text>N-(5Z,8Z,11Z,14Z-eicosatetraenoyl)-ethanolamine + H2O = ethanolamine + (5Z,8Z,11Z,14Z)-eicosatetraenoate</text>
        <dbReference type="Rhea" id="RHEA:26136"/>
        <dbReference type="ChEBI" id="CHEBI:2700"/>
        <dbReference type="ChEBI" id="CHEBI:15377"/>
        <dbReference type="ChEBI" id="CHEBI:32395"/>
        <dbReference type="ChEBI" id="CHEBI:57603"/>
        <dbReference type="EC" id="3.5.1.99"/>
    </reaction>
    <physiologicalReaction direction="left-to-right" evidence="10">
        <dbReference type="Rhea" id="RHEA:26137"/>
    </physiologicalReaction>
</comment>
<evidence type="ECO:0000256" key="6">
    <source>
        <dbReference type="ARBA" id="ARBA00022963"/>
    </source>
</evidence>
<accession>A0ABD3T4J3</accession>
<comment type="catalytic activity">
    <reaction evidence="14">
        <text>N-octadecanoyl ethanolamine + H2O = octadecanoate + ethanolamine</text>
        <dbReference type="Rhea" id="RHEA:63124"/>
        <dbReference type="ChEBI" id="CHEBI:15377"/>
        <dbReference type="ChEBI" id="CHEBI:25629"/>
        <dbReference type="ChEBI" id="CHEBI:57603"/>
        <dbReference type="ChEBI" id="CHEBI:85299"/>
    </reaction>
    <physiologicalReaction direction="left-to-right" evidence="14">
        <dbReference type="Rhea" id="RHEA:63125"/>
    </physiologicalReaction>
</comment>
<protein>
    <recommendedName>
        <fullName evidence="3">fatty acid amide hydrolase</fullName>
        <ecNumber evidence="3">3.5.1.99</ecNumber>
    </recommendedName>
    <alternativeName>
        <fullName evidence="17">Anandamide amidohydrolase 1</fullName>
    </alternativeName>
</protein>
<dbReference type="Proteomes" id="UP001634394">
    <property type="component" value="Unassembled WGS sequence"/>
</dbReference>
<dbReference type="GO" id="GO:0016042">
    <property type="term" value="P:lipid catabolic process"/>
    <property type="evidence" value="ECO:0007669"/>
    <property type="project" value="UniProtKB-KW"/>
</dbReference>
<dbReference type="InterPro" id="IPR020556">
    <property type="entry name" value="Amidase_CS"/>
</dbReference>
<keyword evidence="4" id="KW-0597">Phosphoprotein</keyword>
<keyword evidence="5" id="KW-0378">Hydrolase</keyword>
<dbReference type="FunFam" id="3.90.1300.10:FF:000001">
    <property type="entry name" value="Fatty-acid amide hydrolase 1"/>
    <property type="match status" value="1"/>
</dbReference>
<dbReference type="EMBL" id="JBJQND010000019">
    <property type="protein sequence ID" value="KAL3831831.1"/>
    <property type="molecule type" value="Genomic_DNA"/>
</dbReference>
<evidence type="ECO:0000256" key="3">
    <source>
        <dbReference type="ARBA" id="ARBA00012112"/>
    </source>
</evidence>
<comment type="catalytic activity">
    <reaction evidence="12">
        <text>N-(15Z-tetracosenoyl)-ethanolamine + H2O = (15Z)-tetracosenoate + ethanolamine</text>
        <dbReference type="Rhea" id="RHEA:63144"/>
        <dbReference type="ChEBI" id="CHEBI:15377"/>
        <dbReference type="ChEBI" id="CHEBI:32392"/>
        <dbReference type="ChEBI" id="CHEBI:57603"/>
        <dbReference type="ChEBI" id="CHEBI:146187"/>
    </reaction>
    <physiologicalReaction direction="left-to-right" evidence="12">
        <dbReference type="Rhea" id="RHEA:63145"/>
    </physiologicalReaction>
</comment>
<dbReference type="InterPro" id="IPR023631">
    <property type="entry name" value="Amidase_dom"/>
</dbReference>
<sequence length="604" mass="68486">MIQSIWEYFHHLPNVLAIWIECYCNQIVCCCICMLIALYYIQRCRIERAELKEKINMKKDECRESWKKIAKHPSASGHRVTTRQSHKIEILDLPLEMLLKKLQSDENVCAVDVLTEYQQKAHEVNGKFNCVVEPIKEAEYLAKNCDEMRKKNKQHKRPLHGLPVSLKECYFLKGYDCTAGMSNYIGKPCEEDAVIVQVLIKQGAIPFVRTNIPQTMLIYDCSNPIYGKTLNPHNDKRTPGGSSGGEGCIIAAKGSLLGFGSDIGGSIRIPCHMCGVCGLKPTYRRLSAKGTFDLMSGQTLINAAIGPMAQDVTSLVIAMKALLCDDMFDLDPTVPPIPFRTEIYEKTNELKIGYYVFDGYLKPVPACKRAVMDAKDILEREGHKLIPFEVPDLKEIFTEIYLPVIFGDNTQMLLEHLKNDVIDPGISLAVTNWSLPKCVQWLMSWVMSSVYNDNVIGKGIRSTSQSRNVYDWWKLAERLEEYKKKFLSLWRSLELDALICPGFAFPAVPNGEVFNVLGGVTYTALYNLLDYPAGTVPVTKVTREDEAGMKDYPSRTRYERFIRKYFSEGTVGLPVGIQCVGLPYQEELVLRVMKMVENDAPFRR</sequence>
<dbReference type="PROSITE" id="PS00571">
    <property type="entry name" value="AMIDASES"/>
    <property type="match status" value="1"/>
</dbReference>
<evidence type="ECO:0000256" key="12">
    <source>
        <dbReference type="ARBA" id="ARBA00050992"/>
    </source>
</evidence>
<evidence type="ECO:0000259" key="20">
    <source>
        <dbReference type="Pfam" id="PF01425"/>
    </source>
</evidence>
<proteinExistence type="inferred from homology"/>
<evidence type="ECO:0000256" key="17">
    <source>
        <dbReference type="ARBA" id="ARBA00077216"/>
    </source>
</evidence>
<dbReference type="AlphaFoldDB" id="A0ABD3T4J3"/>
<evidence type="ECO:0000256" key="11">
    <source>
        <dbReference type="ARBA" id="ARBA00050294"/>
    </source>
</evidence>
<gene>
    <name evidence="21" type="ORF">ACJMK2_023533</name>
</gene>
<comment type="catalytic activity">
    <reaction evidence="13">
        <text>N-(9Z-hexadecenoyl) ethanolamine + H2O = (9Z)-hexadecenoate + ethanolamine</text>
        <dbReference type="Rhea" id="RHEA:35563"/>
        <dbReference type="ChEBI" id="CHEBI:15377"/>
        <dbReference type="ChEBI" id="CHEBI:32372"/>
        <dbReference type="ChEBI" id="CHEBI:57603"/>
        <dbReference type="ChEBI" id="CHEBI:71465"/>
    </reaction>
    <physiologicalReaction direction="left-to-right" evidence="13">
        <dbReference type="Rhea" id="RHEA:35564"/>
    </physiologicalReaction>
</comment>
<name>A0ABD3T4J3_SINWO</name>
<evidence type="ECO:0000256" key="4">
    <source>
        <dbReference type="ARBA" id="ARBA00022553"/>
    </source>
</evidence>
<comment type="catalytic activity">
    <reaction evidence="1">
        <text>(9Z)-octadecenamide + H2O = (9Z)-octadecenoate + NH4(+)</text>
        <dbReference type="Rhea" id="RHEA:26506"/>
        <dbReference type="ChEBI" id="CHEBI:15377"/>
        <dbReference type="ChEBI" id="CHEBI:28938"/>
        <dbReference type="ChEBI" id="CHEBI:30823"/>
        <dbReference type="ChEBI" id="CHEBI:116314"/>
        <dbReference type="EC" id="3.5.1.99"/>
    </reaction>
    <physiologicalReaction direction="left-to-right" evidence="1">
        <dbReference type="Rhea" id="RHEA:26507"/>
    </physiologicalReaction>
</comment>
<evidence type="ECO:0000256" key="7">
    <source>
        <dbReference type="ARBA" id="ARBA00023098"/>
    </source>
</evidence>
<evidence type="ECO:0000256" key="19">
    <source>
        <dbReference type="PIRSR" id="PIRSR001221-2"/>
    </source>
</evidence>
<comment type="caution">
    <text evidence="21">The sequence shown here is derived from an EMBL/GenBank/DDBJ whole genome shotgun (WGS) entry which is preliminary data.</text>
</comment>
<evidence type="ECO:0000256" key="16">
    <source>
        <dbReference type="ARBA" id="ARBA00052709"/>
    </source>
</evidence>
<evidence type="ECO:0000256" key="15">
    <source>
        <dbReference type="ARBA" id="ARBA00052458"/>
    </source>
</evidence>
<feature type="binding site" evidence="19">
    <location>
        <position position="216"/>
    </location>
    <ligand>
        <name>substrate</name>
    </ligand>
</feature>
<comment type="catalytic activity">
    <reaction evidence="11">
        <text>N-(5Z,8Z,11Z,14Z-eicosatetraenoyl)-L-serine + H2O = (5Z,8Z,11Z,14Z)-eicosatetraenoate + L-serine</text>
        <dbReference type="Rhea" id="RHEA:64116"/>
        <dbReference type="ChEBI" id="CHEBI:15377"/>
        <dbReference type="ChEBI" id="CHEBI:32395"/>
        <dbReference type="ChEBI" id="CHEBI:33384"/>
        <dbReference type="ChEBI" id="CHEBI:149697"/>
    </reaction>
    <physiologicalReaction direction="left-to-right" evidence="11">
        <dbReference type="Rhea" id="RHEA:64117"/>
    </physiologicalReaction>
</comment>
<dbReference type="PIRSF" id="PIRSF001221">
    <property type="entry name" value="Amidase_fungi"/>
    <property type="match status" value="1"/>
</dbReference>
<evidence type="ECO:0000256" key="2">
    <source>
        <dbReference type="ARBA" id="ARBA00009199"/>
    </source>
</evidence>
<dbReference type="PANTHER" id="PTHR45847:SF6">
    <property type="entry name" value="FATTY ACID AMIDE HYDROLASE"/>
    <property type="match status" value="1"/>
</dbReference>
<evidence type="ECO:0000256" key="14">
    <source>
        <dbReference type="ARBA" id="ARBA00051454"/>
    </source>
</evidence>